<dbReference type="AlphaFoldDB" id="A0A8K0D3G1"/>
<keyword evidence="4 10" id="KW-0378">Hydrolase</keyword>
<evidence type="ECO:0000256" key="2">
    <source>
        <dbReference type="ARBA" id="ARBA00022723"/>
    </source>
</evidence>
<keyword evidence="1 10" id="KW-0645">Protease</keyword>
<dbReference type="EMBL" id="VTPC01004989">
    <property type="protein sequence ID" value="KAF2896516.1"/>
    <property type="molecule type" value="Genomic_DNA"/>
</dbReference>
<evidence type="ECO:0000256" key="4">
    <source>
        <dbReference type="ARBA" id="ARBA00022801"/>
    </source>
</evidence>
<proteinExistence type="inferred from homology"/>
<organism evidence="12 13">
    <name type="scientific">Ignelater luminosus</name>
    <name type="common">Cucubano</name>
    <name type="synonym">Pyrophorus luminosus</name>
    <dbReference type="NCBI Taxonomy" id="2038154"/>
    <lineage>
        <taxon>Eukaryota</taxon>
        <taxon>Metazoa</taxon>
        <taxon>Ecdysozoa</taxon>
        <taxon>Arthropoda</taxon>
        <taxon>Hexapoda</taxon>
        <taxon>Insecta</taxon>
        <taxon>Pterygota</taxon>
        <taxon>Neoptera</taxon>
        <taxon>Endopterygota</taxon>
        <taxon>Coleoptera</taxon>
        <taxon>Polyphaga</taxon>
        <taxon>Elateriformia</taxon>
        <taxon>Elateroidea</taxon>
        <taxon>Elateridae</taxon>
        <taxon>Agrypninae</taxon>
        <taxon>Pyrophorini</taxon>
        <taxon>Ignelater</taxon>
    </lineage>
</organism>
<comment type="domain">
    <text evidence="10">The clip domain consists of 35-55 residues which are 'knitted' together usually by 3 conserved disulfide bonds forming a clip-like compact structure.</text>
</comment>
<dbReference type="GO" id="GO:0005576">
    <property type="term" value="C:extracellular region"/>
    <property type="evidence" value="ECO:0007669"/>
    <property type="project" value="UniProtKB-SubCell"/>
</dbReference>
<dbReference type="InterPro" id="IPR022700">
    <property type="entry name" value="CLIP"/>
</dbReference>
<evidence type="ECO:0000256" key="5">
    <source>
        <dbReference type="ARBA" id="ARBA00022825"/>
    </source>
</evidence>
<dbReference type="CDD" id="cd00190">
    <property type="entry name" value="Tryp_SPc"/>
    <property type="match status" value="1"/>
</dbReference>
<evidence type="ECO:0000256" key="1">
    <source>
        <dbReference type="ARBA" id="ARBA00022670"/>
    </source>
</evidence>
<dbReference type="SMART" id="SM00020">
    <property type="entry name" value="Tryp_SPc"/>
    <property type="match status" value="1"/>
</dbReference>
<evidence type="ECO:0000256" key="10">
    <source>
        <dbReference type="RuleBase" id="RU366078"/>
    </source>
</evidence>
<evidence type="ECO:0000256" key="3">
    <source>
        <dbReference type="ARBA" id="ARBA00022729"/>
    </source>
</evidence>
<keyword evidence="13" id="KW-1185">Reference proteome</keyword>
<keyword evidence="6" id="KW-0106">Calcium</keyword>
<dbReference type="InterPro" id="IPR051487">
    <property type="entry name" value="Ser/Thr_Proteases_Immune/Dev"/>
</dbReference>
<dbReference type="SMART" id="SM00680">
    <property type="entry name" value="CLIP"/>
    <property type="match status" value="1"/>
</dbReference>
<dbReference type="GO" id="GO:0046872">
    <property type="term" value="F:metal ion binding"/>
    <property type="evidence" value="ECO:0007669"/>
    <property type="project" value="UniProtKB-KW"/>
</dbReference>
<sequence>MWAKWRAVSSEWFIDDGGCRARDKGVGRCLPLRQCDRIVRYVDSAVAPTLVAKKIVKSYICGVTGGSIKVCCPYSNKIVVATPLTLVPVPTKVENHQKESVCCTDSKFVIPSSNNPNNEPSPDVTNHRNVGLLPMECGSGSSDRILFGNKTSLFEYSWMALLNSRLGQSDPDWENLIQIFDVVEPIDVRIGEHTINTDPDCEGSFKDRYCADPVQDLEIAKVTPRLKFDSKTFANDIGLIRLANRINITVDSVNPICLATTEALRNTNFENAKLTVTGWGITETDRRSLDLLQANVPVVCEGQCRKAYQKRQPTVTRRHICAGGINGGDSCKGDSGGPLKEIVAHNAKARFVQYGVVSFGP</sequence>
<dbReference type="InterPro" id="IPR009003">
    <property type="entry name" value="Peptidase_S1_PA"/>
</dbReference>
<keyword evidence="10" id="KW-0964">Secreted</keyword>
<dbReference type="InterPro" id="IPR001254">
    <property type="entry name" value="Trypsin_dom"/>
</dbReference>
<dbReference type="Gene3D" id="3.30.1640.30">
    <property type="match status" value="1"/>
</dbReference>
<dbReference type="FunFam" id="2.40.10.10:FF:000078">
    <property type="entry name" value="Serine protease H137"/>
    <property type="match status" value="1"/>
</dbReference>
<gene>
    <name evidence="12" type="ORF">ILUMI_09665</name>
</gene>
<evidence type="ECO:0000313" key="12">
    <source>
        <dbReference type="EMBL" id="KAF2896516.1"/>
    </source>
</evidence>
<comment type="similarity">
    <text evidence="9 10">Belongs to the peptidase S1 family. CLIP subfamily.</text>
</comment>
<keyword evidence="2" id="KW-0479">Metal-binding</keyword>
<evidence type="ECO:0000256" key="9">
    <source>
        <dbReference type="ARBA" id="ARBA00024195"/>
    </source>
</evidence>
<evidence type="ECO:0000313" key="13">
    <source>
        <dbReference type="Proteomes" id="UP000801492"/>
    </source>
</evidence>
<evidence type="ECO:0000256" key="7">
    <source>
        <dbReference type="ARBA" id="ARBA00023145"/>
    </source>
</evidence>
<reference evidence="12" key="1">
    <citation type="submission" date="2019-08" db="EMBL/GenBank/DDBJ databases">
        <title>The genome of the North American firefly Photinus pyralis.</title>
        <authorList>
            <consortium name="Photinus pyralis genome working group"/>
            <person name="Fallon T.R."/>
            <person name="Sander Lower S.E."/>
            <person name="Weng J.-K."/>
        </authorList>
    </citation>
    <scope>NUCLEOTIDE SEQUENCE</scope>
    <source>
        <strain evidence="12">TRF0915ILg1</strain>
        <tissue evidence="12">Whole body</tissue>
    </source>
</reference>
<dbReference type="InterPro" id="IPR038565">
    <property type="entry name" value="CLIP_sf"/>
</dbReference>
<dbReference type="PANTHER" id="PTHR24256">
    <property type="entry name" value="TRYPTASE-RELATED"/>
    <property type="match status" value="1"/>
</dbReference>
<dbReference type="SUPFAM" id="SSF50494">
    <property type="entry name" value="Trypsin-like serine proteases"/>
    <property type="match status" value="1"/>
</dbReference>
<feature type="domain" description="Peptidase S1" evidence="11">
    <location>
        <begin position="145"/>
        <end position="361"/>
    </location>
</feature>
<dbReference type="PROSITE" id="PS50240">
    <property type="entry name" value="TRYPSIN_DOM"/>
    <property type="match status" value="1"/>
</dbReference>
<keyword evidence="5 10" id="KW-0720">Serine protease</keyword>
<dbReference type="Gene3D" id="2.40.10.10">
    <property type="entry name" value="Trypsin-like serine proteases"/>
    <property type="match status" value="1"/>
</dbReference>
<comment type="caution">
    <text evidence="12">The sequence shown here is derived from an EMBL/GenBank/DDBJ whole genome shotgun (WGS) entry which is preliminary data.</text>
</comment>
<dbReference type="GO" id="GO:0006508">
    <property type="term" value="P:proteolysis"/>
    <property type="evidence" value="ECO:0007669"/>
    <property type="project" value="UniProtKB-KW"/>
</dbReference>
<evidence type="ECO:0000259" key="11">
    <source>
        <dbReference type="PROSITE" id="PS50240"/>
    </source>
</evidence>
<dbReference type="Proteomes" id="UP000801492">
    <property type="component" value="Unassembled WGS sequence"/>
</dbReference>
<keyword evidence="3" id="KW-0732">Signal</keyword>
<dbReference type="InterPro" id="IPR043504">
    <property type="entry name" value="Peptidase_S1_PA_chymotrypsin"/>
</dbReference>
<evidence type="ECO:0000256" key="8">
    <source>
        <dbReference type="ARBA" id="ARBA00023157"/>
    </source>
</evidence>
<dbReference type="InterPro" id="IPR001314">
    <property type="entry name" value="Peptidase_S1A"/>
</dbReference>
<evidence type="ECO:0000256" key="6">
    <source>
        <dbReference type="ARBA" id="ARBA00022837"/>
    </source>
</evidence>
<protein>
    <recommendedName>
        <fullName evidence="10">CLIP domain-containing serine protease</fullName>
        <ecNumber evidence="10">3.4.21.-</ecNumber>
    </recommendedName>
</protein>
<comment type="subcellular location">
    <subcellularLocation>
        <location evidence="10">Secreted</location>
    </subcellularLocation>
</comment>
<dbReference type="Pfam" id="PF12032">
    <property type="entry name" value="CLIP"/>
    <property type="match status" value="1"/>
</dbReference>
<keyword evidence="7" id="KW-0865">Zymogen</keyword>
<dbReference type="Pfam" id="PF00089">
    <property type="entry name" value="Trypsin"/>
    <property type="match status" value="1"/>
</dbReference>
<dbReference type="OrthoDB" id="547031at2759"/>
<dbReference type="GO" id="GO:0004252">
    <property type="term" value="F:serine-type endopeptidase activity"/>
    <property type="evidence" value="ECO:0007669"/>
    <property type="project" value="UniProtKB-UniRule"/>
</dbReference>
<accession>A0A8K0D3G1</accession>
<keyword evidence="8" id="KW-1015">Disulfide bond</keyword>
<dbReference type="EC" id="3.4.21.-" evidence="10"/>
<dbReference type="PRINTS" id="PR00722">
    <property type="entry name" value="CHYMOTRYPSIN"/>
</dbReference>
<name>A0A8K0D3G1_IGNLU</name>